<accession>A0ABX2ZPZ2</accession>
<dbReference type="CDD" id="cd00090">
    <property type="entry name" value="HTH_ARSR"/>
    <property type="match status" value="1"/>
</dbReference>
<dbReference type="PRINTS" id="PR00598">
    <property type="entry name" value="HTHMARR"/>
</dbReference>
<gene>
    <name evidence="5" type="ORF">BED47_11820</name>
</gene>
<dbReference type="Gene3D" id="1.10.10.10">
    <property type="entry name" value="Winged helix-like DNA-binding domain superfamily/Winged helix DNA-binding domain"/>
    <property type="match status" value="1"/>
</dbReference>
<feature type="domain" description="HTH marR-type" evidence="4">
    <location>
        <begin position="17"/>
        <end position="146"/>
    </location>
</feature>
<evidence type="ECO:0000313" key="5">
    <source>
        <dbReference type="EMBL" id="ODG90552.1"/>
    </source>
</evidence>
<evidence type="ECO:0000313" key="6">
    <source>
        <dbReference type="Proteomes" id="UP000094580"/>
    </source>
</evidence>
<comment type="caution">
    <text evidence="5">The sequence shown here is derived from an EMBL/GenBank/DDBJ whole genome shotgun (WGS) entry which is preliminary data.</text>
</comment>
<keyword evidence="6" id="KW-1185">Reference proteome</keyword>
<dbReference type="SMART" id="SM00347">
    <property type="entry name" value="HTH_MARR"/>
    <property type="match status" value="1"/>
</dbReference>
<dbReference type="RefSeq" id="WP_069034936.1">
    <property type="nucleotide sequence ID" value="NZ_MDKC01000034.1"/>
</dbReference>
<dbReference type="PROSITE" id="PS50995">
    <property type="entry name" value="HTH_MARR_2"/>
    <property type="match status" value="1"/>
</dbReference>
<dbReference type="PANTHER" id="PTHR42756:SF1">
    <property type="entry name" value="TRANSCRIPTIONAL REPRESSOR OF EMRAB OPERON"/>
    <property type="match status" value="1"/>
</dbReference>
<evidence type="ECO:0000256" key="1">
    <source>
        <dbReference type="ARBA" id="ARBA00023015"/>
    </source>
</evidence>
<reference evidence="5 6" key="1">
    <citation type="submission" date="2016-07" db="EMBL/GenBank/DDBJ databases">
        <authorList>
            <person name="Townsley L."/>
            <person name="Shank E.A."/>
        </authorList>
    </citation>
    <scope>NUCLEOTIDE SEQUENCE [LARGE SCALE GENOMIC DNA]</scope>
    <source>
        <strain evidence="5 6">CH01</strain>
    </source>
</reference>
<protein>
    <submittedName>
        <fullName evidence="5">MarR family transcriptional regulator</fullName>
    </submittedName>
</protein>
<dbReference type="Proteomes" id="UP000094580">
    <property type="component" value="Unassembled WGS sequence"/>
</dbReference>
<proteinExistence type="predicted"/>
<dbReference type="PANTHER" id="PTHR42756">
    <property type="entry name" value="TRANSCRIPTIONAL REGULATOR, MARR"/>
    <property type="match status" value="1"/>
</dbReference>
<dbReference type="InterPro" id="IPR000835">
    <property type="entry name" value="HTH_MarR-typ"/>
</dbReference>
<organism evidence="5 6">
    <name type="scientific">Gottfriedia luciferensis</name>
    <dbReference type="NCBI Taxonomy" id="178774"/>
    <lineage>
        <taxon>Bacteria</taxon>
        <taxon>Bacillati</taxon>
        <taxon>Bacillota</taxon>
        <taxon>Bacilli</taxon>
        <taxon>Bacillales</taxon>
        <taxon>Bacillaceae</taxon>
        <taxon>Gottfriedia</taxon>
    </lineage>
</organism>
<evidence type="ECO:0000259" key="4">
    <source>
        <dbReference type="PROSITE" id="PS50995"/>
    </source>
</evidence>
<sequence>MLNSHNEASTNKSKNLAVLLWFRLARFYLKNVRESNNQLKKWGLTTAQFDVIVHVGRNKRLTQQELADKLVVTKGNVTHLLKKMEELQWIKREVEWKNKYLSLTEIGQKMYEEIVPSQDEFQQAQFSKLTEEEQFQLLTLLRKLNKK</sequence>
<dbReference type="InterPro" id="IPR036388">
    <property type="entry name" value="WH-like_DNA-bd_sf"/>
</dbReference>
<keyword evidence="1" id="KW-0805">Transcription regulation</keyword>
<keyword evidence="2" id="KW-0238">DNA-binding</keyword>
<evidence type="ECO:0000256" key="2">
    <source>
        <dbReference type="ARBA" id="ARBA00023125"/>
    </source>
</evidence>
<keyword evidence="3" id="KW-0804">Transcription</keyword>
<dbReference type="SUPFAM" id="SSF46785">
    <property type="entry name" value="Winged helix' DNA-binding domain"/>
    <property type="match status" value="1"/>
</dbReference>
<evidence type="ECO:0000256" key="3">
    <source>
        <dbReference type="ARBA" id="ARBA00023163"/>
    </source>
</evidence>
<dbReference type="EMBL" id="MDKC01000034">
    <property type="protein sequence ID" value="ODG90552.1"/>
    <property type="molecule type" value="Genomic_DNA"/>
</dbReference>
<name>A0ABX2ZPZ2_9BACI</name>
<dbReference type="InterPro" id="IPR011991">
    <property type="entry name" value="ArsR-like_HTH"/>
</dbReference>
<dbReference type="InterPro" id="IPR036390">
    <property type="entry name" value="WH_DNA-bd_sf"/>
</dbReference>
<dbReference type="Pfam" id="PF12802">
    <property type="entry name" value="MarR_2"/>
    <property type="match status" value="1"/>
</dbReference>